<accession>A0ABZ0PAD6</accession>
<organism evidence="1 2">
    <name type="scientific">Metamycoplasma equirhinis</name>
    <dbReference type="NCBI Taxonomy" id="92402"/>
    <lineage>
        <taxon>Bacteria</taxon>
        <taxon>Bacillati</taxon>
        <taxon>Mycoplasmatota</taxon>
        <taxon>Mycoplasmoidales</taxon>
        <taxon>Metamycoplasmataceae</taxon>
        <taxon>Metamycoplasma</taxon>
    </lineage>
</organism>
<dbReference type="RefSeq" id="WP_170177177.1">
    <property type="nucleotide sequence ID" value="NZ_CP137845.1"/>
</dbReference>
<reference evidence="1" key="1">
    <citation type="submission" date="2023-11" db="EMBL/GenBank/DDBJ databases">
        <title>Completed genome sequence of Mycoplasma equirhinis type strain M432/72.</title>
        <authorList>
            <person name="Spergser J."/>
        </authorList>
    </citation>
    <scope>NUCLEOTIDE SEQUENCE [LARGE SCALE GENOMIC DNA]</scope>
    <source>
        <strain evidence="1">M432/72</strain>
    </source>
</reference>
<evidence type="ECO:0000313" key="1">
    <source>
        <dbReference type="EMBL" id="WPB53835.1"/>
    </source>
</evidence>
<sequence>MVQNTKYRFIFLGSLLGIKMKEISSIPIGFLTILQMYPMDFEEFSKIIGISKDTLNYLEECFINQNKIDEIVHKQM</sequence>
<protein>
    <submittedName>
        <fullName evidence="1">AAA family ATPase</fullName>
    </submittedName>
</protein>
<evidence type="ECO:0000313" key="2">
    <source>
        <dbReference type="Proteomes" id="UP001303601"/>
    </source>
</evidence>
<dbReference type="Proteomes" id="UP001303601">
    <property type="component" value="Chromosome"/>
</dbReference>
<dbReference type="GeneID" id="94493742"/>
<dbReference type="EMBL" id="CP137845">
    <property type="protein sequence ID" value="WPB53835.1"/>
    <property type="molecule type" value="Genomic_DNA"/>
</dbReference>
<gene>
    <name evidence="1" type="ORF">R9B83_02485</name>
</gene>
<keyword evidence="2" id="KW-1185">Reference proteome</keyword>
<proteinExistence type="predicted"/>
<name>A0ABZ0PAD6_9BACT</name>